<dbReference type="PANTHER" id="PTHR36616:SF4">
    <property type="entry name" value="OS03G0174800 PROTEIN"/>
    <property type="match status" value="1"/>
</dbReference>
<evidence type="ECO:0000256" key="1">
    <source>
        <dbReference type="SAM" id="SignalP"/>
    </source>
</evidence>
<reference evidence="2 3" key="1">
    <citation type="journal article" date="2024" name="G3 (Bethesda)">
        <title>Genome assembly of Hibiscus sabdariffa L. provides insights into metabolisms of medicinal natural products.</title>
        <authorList>
            <person name="Kim T."/>
        </authorList>
    </citation>
    <scope>NUCLEOTIDE SEQUENCE [LARGE SCALE GENOMIC DNA]</scope>
    <source>
        <strain evidence="2">TK-2024</strain>
        <tissue evidence="2">Old leaves</tissue>
    </source>
</reference>
<comment type="caution">
    <text evidence="2">The sequence shown here is derived from an EMBL/GenBank/DDBJ whole genome shotgun (WGS) entry which is preliminary data.</text>
</comment>
<accession>A0ABR2P3Y6</accession>
<name>A0ABR2P3Y6_9ROSI</name>
<dbReference type="EMBL" id="JBBPBN010000082">
    <property type="protein sequence ID" value="KAK8983144.1"/>
    <property type="molecule type" value="Genomic_DNA"/>
</dbReference>
<organism evidence="2 3">
    <name type="scientific">Hibiscus sabdariffa</name>
    <name type="common">roselle</name>
    <dbReference type="NCBI Taxonomy" id="183260"/>
    <lineage>
        <taxon>Eukaryota</taxon>
        <taxon>Viridiplantae</taxon>
        <taxon>Streptophyta</taxon>
        <taxon>Embryophyta</taxon>
        <taxon>Tracheophyta</taxon>
        <taxon>Spermatophyta</taxon>
        <taxon>Magnoliopsida</taxon>
        <taxon>eudicotyledons</taxon>
        <taxon>Gunneridae</taxon>
        <taxon>Pentapetalae</taxon>
        <taxon>rosids</taxon>
        <taxon>malvids</taxon>
        <taxon>Malvales</taxon>
        <taxon>Malvaceae</taxon>
        <taxon>Malvoideae</taxon>
        <taxon>Hibiscus</taxon>
    </lineage>
</organism>
<dbReference type="Proteomes" id="UP001396334">
    <property type="component" value="Unassembled WGS sequence"/>
</dbReference>
<proteinExistence type="predicted"/>
<evidence type="ECO:0000313" key="3">
    <source>
        <dbReference type="Proteomes" id="UP001396334"/>
    </source>
</evidence>
<keyword evidence="1" id="KW-0732">Signal</keyword>
<feature type="signal peptide" evidence="1">
    <location>
        <begin position="1"/>
        <end position="24"/>
    </location>
</feature>
<sequence>MLQLLFTIAFSVAPLILYVPPVRSLNLFVETVEDLVMESRGYTHRLYPRARLVWSRIMDCMLCNLTLD</sequence>
<keyword evidence="3" id="KW-1185">Reference proteome</keyword>
<dbReference type="PANTHER" id="PTHR36616">
    <property type="entry name" value="BNAC07G32700D PROTEIN"/>
    <property type="match status" value="1"/>
</dbReference>
<protein>
    <submittedName>
        <fullName evidence="2">Uncharacterized protein</fullName>
    </submittedName>
</protein>
<feature type="chain" id="PRO_5045909260" evidence="1">
    <location>
        <begin position="25"/>
        <end position="68"/>
    </location>
</feature>
<evidence type="ECO:0000313" key="2">
    <source>
        <dbReference type="EMBL" id="KAK8983144.1"/>
    </source>
</evidence>
<gene>
    <name evidence="2" type="ORF">V6N11_057898</name>
</gene>